<dbReference type="Proteomes" id="UP001190700">
    <property type="component" value="Unassembled WGS sequence"/>
</dbReference>
<sequence length="147" mass="16308">MTSLRVLFVNPALSYHARAVYHKLQRRLQCPNATLPCVLAFKAKIALQLLDMDTVGRSRVRFVAADLLLLLRHYKALALDATLLGDFGGSSLIAPMAGTPHFSDCDTQMSSVVFVDRDSQTSFNKLRYDVGVQDDLFESKVALFNDA</sequence>
<gene>
    <name evidence="1" type="ORF">CYMTET_13118</name>
</gene>
<organism evidence="1 2">
    <name type="scientific">Cymbomonas tetramitiformis</name>
    <dbReference type="NCBI Taxonomy" id="36881"/>
    <lineage>
        <taxon>Eukaryota</taxon>
        <taxon>Viridiplantae</taxon>
        <taxon>Chlorophyta</taxon>
        <taxon>Pyramimonadophyceae</taxon>
        <taxon>Pyramimonadales</taxon>
        <taxon>Pyramimonadaceae</taxon>
        <taxon>Cymbomonas</taxon>
    </lineage>
</organism>
<evidence type="ECO:0000313" key="1">
    <source>
        <dbReference type="EMBL" id="KAK3278977.1"/>
    </source>
</evidence>
<comment type="caution">
    <text evidence="1">The sequence shown here is derived from an EMBL/GenBank/DDBJ whole genome shotgun (WGS) entry which is preliminary data.</text>
</comment>
<name>A0AAE0GIZ5_9CHLO</name>
<dbReference type="AlphaFoldDB" id="A0AAE0GIZ5"/>
<proteinExistence type="predicted"/>
<dbReference type="EMBL" id="LGRX02005198">
    <property type="protein sequence ID" value="KAK3278977.1"/>
    <property type="molecule type" value="Genomic_DNA"/>
</dbReference>
<accession>A0AAE0GIZ5</accession>
<protein>
    <submittedName>
        <fullName evidence="1">Uncharacterized protein</fullName>
    </submittedName>
</protein>
<keyword evidence="2" id="KW-1185">Reference proteome</keyword>
<reference evidence="1 2" key="1">
    <citation type="journal article" date="2015" name="Genome Biol. Evol.">
        <title>Comparative Genomics of a Bacterivorous Green Alga Reveals Evolutionary Causalities and Consequences of Phago-Mixotrophic Mode of Nutrition.</title>
        <authorList>
            <person name="Burns J.A."/>
            <person name="Paasch A."/>
            <person name="Narechania A."/>
            <person name="Kim E."/>
        </authorList>
    </citation>
    <scope>NUCLEOTIDE SEQUENCE [LARGE SCALE GENOMIC DNA]</scope>
    <source>
        <strain evidence="1 2">PLY_AMNH</strain>
    </source>
</reference>
<evidence type="ECO:0000313" key="2">
    <source>
        <dbReference type="Proteomes" id="UP001190700"/>
    </source>
</evidence>